<evidence type="ECO:0000313" key="3">
    <source>
        <dbReference type="Proteomes" id="UP000002431"/>
    </source>
</evidence>
<evidence type="ECO:0000313" key="2">
    <source>
        <dbReference type="EMBL" id="ABF44533.1"/>
    </source>
</evidence>
<dbReference type="InterPro" id="IPR035959">
    <property type="entry name" value="RutC-like_sf"/>
</dbReference>
<dbReference type="InterPro" id="IPR006056">
    <property type="entry name" value="RidA"/>
</dbReference>
<evidence type="ECO:0000256" key="1">
    <source>
        <dbReference type="ARBA" id="ARBA00010552"/>
    </source>
</evidence>
<dbReference type="GO" id="GO:0005829">
    <property type="term" value="C:cytosol"/>
    <property type="evidence" value="ECO:0007669"/>
    <property type="project" value="TreeGrafter"/>
</dbReference>
<dbReference type="AlphaFoldDB" id="Q1J1V1"/>
<name>Q1J1V1_DEIGD</name>
<dbReference type="PANTHER" id="PTHR11803:SF39">
    <property type="entry name" value="2-IMINOBUTANOATE_2-IMINOPROPANOATE DEAMINASE"/>
    <property type="match status" value="1"/>
</dbReference>
<dbReference type="Proteomes" id="UP000002431">
    <property type="component" value="Chromosome"/>
</dbReference>
<proteinExistence type="inferred from homology"/>
<gene>
    <name evidence="2" type="ordered locus">Dgeo_0230</name>
</gene>
<dbReference type="NCBIfam" id="TIGR00004">
    <property type="entry name" value="Rid family detoxifying hydrolase"/>
    <property type="match status" value="1"/>
</dbReference>
<sequence>MTLAPVTVEPMKEIVQTPEAPAAIGPYSQATRFGNLVITSGQIPLRPDGTLVEGGIEAQTRQVLDNLSAVLAAAGTDLSRVVKTTVFLADMNEFAAMNAVYAEYFQAPYPARSTVQVARLPRDVRVEIEVMAEWH</sequence>
<reference evidence="2" key="1">
    <citation type="submission" date="2006-04" db="EMBL/GenBank/DDBJ databases">
        <title>Complete sequence of chromosome of Deinococcus geothermalis DSM 11300.</title>
        <authorList>
            <consortium name="US DOE Joint Genome Institute"/>
            <person name="Copeland A."/>
            <person name="Lucas S."/>
            <person name="Lapidus A."/>
            <person name="Barry K."/>
            <person name="Detter J.C."/>
            <person name="Glavina del Rio T."/>
            <person name="Hammon N."/>
            <person name="Israni S."/>
            <person name="Dalin E."/>
            <person name="Tice H."/>
            <person name="Pitluck S."/>
            <person name="Brettin T."/>
            <person name="Bruce D."/>
            <person name="Han C."/>
            <person name="Tapia R."/>
            <person name="Saunders E."/>
            <person name="Gilna P."/>
            <person name="Schmutz J."/>
            <person name="Larimer F."/>
            <person name="Land M."/>
            <person name="Hauser L."/>
            <person name="Kyrpides N."/>
            <person name="Kim E."/>
            <person name="Daly M.J."/>
            <person name="Fredrickson J.K."/>
            <person name="Makarova K.S."/>
            <person name="Gaidamakova E.K."/>
            <person name="Zhai M."/>
            <person name="Richardson P."/>
        </authorList>
    </citation>
    <scope>NUCLEOTIDE SEQUENCE</scope>
    <source>
        <strain evidence="2">DSM 11300</strain>
    </source>
</reference>
<comment type="similarity">
    <text evidence="1">Belongs to the RutC family.</text>
</comment>
<accession>Q1J1V1</accession>
<dbReference type="FunFam" id="3.30.1330.40:FF:000001">
    <property type="entry name" value="L-PSP family endoribonuclease"/>
    <property type="match status" value="1"/>
</dbReference>
<dbReference type="STRING" id="319795.Dgeo_0230"/>
<dbReference type="Gene3D" id="3.30.1330.40">
    <property type="entry name" value="RutC-like"/>
    <property type="match status" value="1"/>
</dbReference>
<dbReference type="CDD" id="cd00448">
    <property type="entry name" value="YjgF_YER057c_UK114_family"/>
    <property type="match status" value="1"/>
</dbReference>
<dbReference type="InterPro" id="IPR006175">
    <property type="entry name" value="YjgF/YER057c/UK114"/>
</dbReference>
<protein>
    <submittedName>
        <fullName evidence="2">YjgF-like protein protein</fullName>
    </submittedName>
</protein>
<keyword evidence="3" id="KW-1185">Reference proteome</keyword>
<dbReference type="InterPro" id="IPR019897">
    <property type="entry name" value="RidA_CS"/>
</dbReference>
<dbReference type="SUPFAM" id="SSF55298">
    <property type="entry name" value="YjgF-like"/>
    <property type="match status" value="1"/>
</dbReference>
<dbReference type="Pfam" id="PF01042">
    <property type="entry name" value="Ribonuc_L-PSP"/>
    <property type="match status" value="1"/>
</dbReference>
<dbReference type="PANTHER" id="PTHR11803">
    <property type="entry name" value="2-IMINOBUTANOATE/2-IMINOPROPANOATE DEAMINASE RIDA"/>
    <property type="match status" value="1"/>
</dbReference>
<dbReference type="HOGENOM" id="CLU_100715_7_3_0"/>
<dbReference type="PROSITE" id="PS01094">
    <property type="entry name" value="UPF0076"/>
    <property type="match status" value="1"/>
</dbReference>
<dbReference type="KEGG" id="dge:Dgeo_0230"/>
<dbReference type="EMBL" id="CP000359">
    <property type="protein sequence ID" value="ABF44533.1"/>
    <property type="molecule type" value="Genomic_DNA"/>
</dbReference>
<dbReference type="GO" id="GO:0019239">
    <property type="term" value="F:deaminase activity"/>
    <property type="evidence" value="ECO:0007669"/>
    <property type="project" value="TreeGrafter"/>
</dbReference>
<organism evidence="2 3">
    <name type="scientific">Deinococcus geothermalis (strain DSM 11300 / CIP 105573 / AG-3a)</name>
    <dbReference type="NCBI Taxonomy" id="319795"/>
    <lineage>
        <taxon>Bacteria</taxon>
        <taxon>Thermotogati</taxon>
        <taxon>Deinococcota</taxon>
        <taxon>Deinococci</taxon>
        <taxon>Deinococcales</taxon>
        <taxon>Deinococcaceae</taxon>
        <taxon>Deinococcus</taxon>
    </lineage>
</organism>
<dbReference type="eggNOG" id="COG0251">
    <property type="taxonomic scope" value="Bacteria"/>
</dbReference>